<name>A0AAQ3QKM1_9LILI</name>
<dbReference type="PANTHER" id="PTHR33450">
    <property type="entry name" value="EMB|CAB67623.1-RELATED"/>
    <property type="match status" value="1"/>
</dbReference>
<gene>
    <name evidence="1" type="ORF">Cni_G24958</name>
</gene>
<evidence type="ECO:0000313" key="2">
    <source>
        <dbReference type="Proteomes" id="UP001327560"/>
    </source>
</evidence>
<dbReference type="PANTHER" id="PTHR33450:SF12">
    <property type="entry name" value="COTTON FIBER PROTEIN"/>
    <property type="match status" value="1"/>
</dbReference>
<dbReference type="AlphaFoldDB" id="A0AAQ3QKM1"/>
<dbReference type="InterPro" id="IPR008480">
    <property type="entry name" value="DUF761_pln"/>
</dbReference>
<protein>
    <submittedName>
        <fullName evidence="1">Uncharacterized protein</fullName>
    </submittedName>
</protein>
<reference evidence="1 2" key="1">
    <citation type="submission" date="2023-10" db="EMBL/GenBank/DDBJ databases">
        <title>Chromosome-scale genome assembly provides insights into flower coloration mechanisms of Canna indica.</title>
        <authorList>
            <person name="Li C."/>
        </authorList>
    </citation>
    <scope>NUCLEOTIDE SEQUENCE [LARGE SCALE GENOMIC DNA]</scope>
    <source>
        <tissue evidence="1">Flower</tissue>
    </source>
</reference>
<keyword evidence="2" id="KW-1185">Reference proteome</keyword>
<organism evidence="1 2">
    <name type="scientific">Canna indica</name>
    <name type="common">Indian-shot</name>
    <dbReference type="NCBI Taxonomy" id="4628"/>
    <lineage>
        <taxon>Eukaryota</taxon>
        <taxon>Viridiplantae</taxon>
        <taxon>Streptophyta</taxon>
        <taxon>Embryophyta</taxon>
        <taxon>Tracheophyta</taxon>
        <taxon>Spermatophyta</taxon>
        <taxon>Magnoliopsida</taxon>
        <taxon>Liliopsida</taxon>
        <taxon>Zingiberales</taxon>
        <taxon>Cannaceae</taxon>
        <taxon>Canna</taxon>
    </lineage>
</organism>
<accession>A0AAQ3QKM1</accession>
<evidence type="ECO:0000313" key="1">
    <source>
        <dbReference type="EMBL" id="WOL16176.1"/>
    </source>
</evidence>
<dbReference type="Proteomes" id="UP001327560">
    <property type="component" value="Chromosome 8"/>
</dbReference>
<sequence>MPEHTISPFLLIKLSLAVKMKNKAAIIIKQVATALAAMIRSKSMALKNKAITMRARFIIFKLLRNKKLMLSAVSSKVHSLVTQKKATVLLKAAEAAVDERIYEEEEDDDDLYPDLRHTLFDLQLDDDDGEEEEELVNAGSVIEWVKSSREEGEEFNLEDEIDHVADVFIRRFHRQMRLEKQELERSV</sequence>
<proteinExistence type="predicted"/>
<dbReference type="EMBL" id="CP136897">
    <property type="protein sequence ID" value="WOL16176.1"/>
    <property type="molecule type" value="Genomic_DNA"/>
</dbReference>
<dbReference type="Pfam" id="PF05553">
    <property type="entry name" value="DUF761"/>
    <property type="match status" value="1"/>
</dbReference>